<evidence type="ECO:0000256" key="2">
    <source>
        <dbReference type="ARBA" id="ARBA00005013"/>
    </source>
</evidence>
<evidence type="ECO:0000313" key="9">
    <source>
        <dbReference type="Proteomes" id="UP000282597"/>
    </source>
</evidence>
<dbReference type="PANTHER" id="PTHR42844:SF1">
    <property type="entry name" value="DIHYDRONEOPTERIN ALDOLASE 1-RELATED"/>
    <property type="match status" value="1"/>
</dbReference>
<evidence type="ECO:0000256" key="4">
    <source>
        <dbReference type="ARBA" id="ARBA00013043"/>
    </source>
</evidence>
<name>A0A2Z6ES74_9BURK</name>
<gene>
    <name evidence="8" type="ORF">MCB1EB_0087</name>
</gene>
<dbReference type="KEGG" id="mcys:MCB1EB_0087"/>
<dbReference type="RefSeq" id="WP_045363779.1">
    <property type="nucleotide sequence ID" value="NZ_AP018150.1"/>
</dbReference>
<dbReference type="AlphaFoldDB" id="A0A2Z6ES74"/>
<sequence>MLNSLTDAQRADCRRLFLRDYAIQLLIGVHPFEKKSPQRVVVNVELWVPLTASTPAMDALSEVVDYNLMRDTIASYANGKHIHLLETLCDDAAKRMLAHPHVRAVRVCAEKPDIYPDCAAVGVEVFRCKEVVK</sequence>
<comment type="similarity">
    <text evidence="3">Belongs to the DHNA family.</text>
</comment>
<dbReference type="SUPFAM" id="SSF55620">
    <property type="entry name" value="Tetrahydrobiopterin biosynthesis enzymes-like"/>
    <property type="match status" value="1"/>
</dbReference>
<evidence type="ECO:0000256" key="7">
    <source>
        <dbReference type="ARBA" id="ARBA00032903"/>
    </source>
</evidence>
<dbReference type="SMART" id="SM00905">
    <property type="entry name" value="FolB"/>
    <property type="match status" value="1"/>
</dbReference>
<reference evidence="8 9" key="1">
    <citation type="journal article" date="2018" name="Microbes Environ.">
        <title>Comparative Genomic Insights into Endofungal Lifestyles of Two Bacterial Endosymbionts, Mycoavidus cysteinexigens and Burkholderia rhizoxinica.</title>
        <authorList>
            <person name="Sharmin D."/>
            <person name="Guo Y."/>
            <person name="Nishizawa T."/>
            <person name="Ohshima S."/>
            <person name="Sato Y."/>
            <person name="Takashima Y."/>
            <person name="Narisawa K."/>
            <person name="Ohta H."/>
        </authorList>
    </citation>
    <scope>NUCLEOTIDE SEQUENCE [LARGE SCALE GENOMIC DNA]</scope>
    <source>
        <strain evidence="8 9">B1-EB</strain>
    </source>
</reference>
<dbReference type="InterPro" id="IPR006156">
    <property type="entry name" value="Dihydroneopterin_aldolase"/>
</dbReference>
<dbReference type="PANTHER" id="PTHR42844">
    <property type="entry name" value="DIHYDRONEOPTERIN ALDOLASE 1-RELATED"/>
    <property type="match status" value="1"/>
</dbReference>
<keyword evidence="5" id="KW-0289">Folate biosynthesis</keyword>
<accession>A0A2Z6ES74</accession>
<evidence type="ECO:0000256" key="5">
    <source>
        <dbReference type="ARBA" id="ARBA00022909"/>
    </source>
</evidence>
<evidence type="ECO:0000256" key="3">
    <source>
        <dbReference type="ARBA" id="ARBA00005708"/>
    </source>
</evidence>
<dbReference type="GO" id="GO:0005737">
    <property type="term" value="C:cytoplasm"/>
    <property type="evidence" value="ECO:0007669"/>
    <property type="project" value="TreeGrafter"/>
</dbReference>
<protein>
    <recommendedName>
        <fullName evidence="4">dihydroneopterin aldolase</fullName>
        <ecNumber evidence="4">4.1.2.25</ecNumber>
    </recommendedName>
    <alternativeName>
        <fullName evidence="7">7,8-dihydroneopterin aldolase</fullName>
    </alternativeName>
</protein>
<dbReference type="GO" id="GO:0046656">
    <property type="term" value="P:folic acid biosynthetic process"/>
    <property type="evidence" value="ECO:0007669"/>
    <property type="project" value="UniProtKB-KW"/>
</dbReference>
<evidence type="ECO:0000313" key="8">
    <source>
        <dbReference type="EMBL" id="BBE08248.1"/>
    </source>
</evidence>
<dbReference type="InterPro" id="IPR043133">
    <property type="entry name" value="GTP-CH-I_C/QueF"/>
</dbReference>
<dbReference type="Gene3D" id="3.30.1130.10">
    <property type="match status" value="1"/>
</dbReference>
<dbReference type="EMBL" id="AP018150">
    <property type="protein sequence ID" value="BBE08248.1"/>
    <property type="molecule type" value="Genomic_DNA"/>
</dbReference>
<proteinExistence type="inferred from homology"/>
<keyword evidence="9" id="KW-1185">Reference proteome</keyword>
<evidence type="ECO:0000256" key="6">
    <source>
        <dbReference type="ARBA" id="ARBA00023239"/>
    </source>
</evidence>
<dbReference type="NCBIfam" id="TIGR00526">
    <property type="entry name" value="folB_dom"/>
    <property type="match status" value="1"/>
</dbReference>
<evidence type="ECO:0000256" key="1">
    <source>
        <dbReference type="ARBA" id="ARBA00001353"/>
    </source>
</evidence>
<dbReference type="Proteomes" id="UP000282597">
    <property type="component" value="Chromosome"/>
</dbReference>
<comment type="pathway">
    <text evidence="2">Cofactor biosynthesis; tetrahydrofolate biosynthesis; 2-amino-4-hydroxy-6-hydroxymethyl-7,8-dihydropteridine diphosphate from 7,8-dihydroneopterin triphosphate: step 3/4.</text>
</comment>
<organism evidence="8 9">
    <name type="scientific">Mycoavidus cysteinexigens</name>
    <dbReference type="NCBI Taxonomy" id="1553431"/>
    <lineage>
        <taxon>Bacteria</taxon>
        <taxon>Pseudomonadati</taxon>
        <taxon>Pseudomonadota</taxon>
        <taxon>Betaproteobacteria</taxon>
        <taxon>Burkholderiales</taxon>
        <taxon>Burkholderiaceae</taxon>
        <taxon>Mycoavidus</taxon>
    </lineage>
</organism>
<dbReference type="Pfam" id="PF02152">
    <property type="entry name" value="FolB"/>
    <property type="match status" value="1"/>
</dbReference>
<dbReference type="InterPro" id="IPR006157">
    <property type="entry name" value="FolB_dom"/>
</dbReference>
<dbReference type="EC" id="4.1.2.25" evidence="4"/>
<dbReference type="GO" id="GO:0004150">
    <property type="term" value="F:dihydroneopterin aldolase activity"/>
    <property type="evidence" value="ECO:0007669"/>
    <property type="project" value="UniProtKB-EC"/>
</dbReference>
<comment type="catalytic activity">
    <reaction evidence="1">
        <text>7,8-dihydroneopterin = 6-hydroxymethyl-7,8-dihydropterin + glycolaldehyde</text>
        <dbReference type="Rhea" id="RHEA:10540"/>
        <dbReference type="ChEBI" id="CHEBI:17001"/>
        <dbReference type="ChEBI" id="CHEBI:17071"/>
        <dbReference type="ChEBI" id="CHEBI:44841"/>
        <dbReference type="EC" id="4.1.2.25"/>
    </reaction>
</comment>
<keyword evidence="6" id="KW-0456">Lyase</keyword>